<comment type="caution">
    <text evidence="1">The sequence shown here is derived from an EMBL/GenBank/DDBJ whole genome shotgun (WGS) entry which is preliminary data.</text>
</comment>
<dbReference type="EMBL" id="CAJVPK010000136">
    <property type="protein sequence ID" value="CAG8457328.1"/>
    <property type="molecule type" value="Genomic_DNA"/>
</dbReference>
<name>A0A9N8VQP8_9GLOM</name>
<proteinExistence type="predicted"/>
<evidence type="ECO:0000313" key="1">
    <source>
        <dbReference type="EMBL" id="CAG8457328.1"/>
    </source>
</evidence>
<accession>A0A9N8VQP8</accession>
<dbReference type="PANTHER" id="PTHR47829">
    <property type="entry name" value="HYDROLASE, PUTATIVE (AFU_ORTHOLOGUE AFUA_1G12880)-RELATED"/>
    <property type="match status" value="1"/>
</dbReference>
<keyword evidence="2" id="KW-1185">Reference proteome</keyword>
<dbReference type="InterPro" id="IPR052898">
    <property type="entry name" value="ACAD10-like"/>
</dbReference>
<evidence type="ECO:0000313" key="2">
    <source>
        <dbReference type="Proteomes" id="UP000789706"/>
    </source>
</evidence>
<dbReference type="OrthoDB" id="1694274at2759"/>
<gene>
    <name evidence="1" type="ORF">DEBURN_LOCUS2486</name>
</gene>
<sequence>METYKAIIFDIGGVCVGSPLEGISQYERKHNLPLNFINVSMYAGENGSFQRLERGEIKVHEFLKIFSEEMSNPKNKELYLEYLLLRGDKTISNETSIFPATIKIEGKELFQKMIAETTKLNPIIFKAIKNLKASNKFKIVALTNNFQISNEDSQILEFIGDVPLELKNLFDEYIESSIIGMR</sequence>
<dbReference type="Gene3D" id="3.40.50.1000">
    <property type="entry name" value="HAD superfamily/HAD-like"/>
    <property type="match status" value="1"/>
</dbReference>
<reference evidence="1" key="1">
    <citation type="submission" date="2021-06" db="EMBL/GenBank/DDBJ databases">
        <authorList>
            <person name="Kallberg Y."/>
            <person name="Tangrot J."/>
            <person name="Rosling A."/>
        </authorList>
    </citation>
    <scope>NUCLEOTIDE SEQUENCE</scope>
    <source>
        <strain evidence="1">AZ414A</strain>
    </source>
</reference>
<dbReference type="InterPro" id="IPR036412">
    <property type="entry name" value="HAD-like_sf"/>
</dbReference>
<organism evidence="1 2">
    <name type="scientific">Diversispora eburnea</name>
    <dbReference type="NCBI Taxonomy" id="1213867"/>
    <lineage>
        <taxon>Eukaryota</taxon>
        <taxon>Fungi</taxon>
        <taxon>Fungi incertae sedis</taxon>
        <taxon>Mucoromycota</taxon>
        <taxon>Glomeromycotina</taxon>
        <taxon>Glomeromycetes</taxon>
        <taxon>Diversisporales</taxon>
        <taxon>Diversisporaceae</taxon>
        <taxon>Diversispora</taxon>
    </lineage>
</organism>
<dbReference type="PANTHER" id="PTHR47829:SF1">
    <property type="entry name" value="HAD FAMILY PHOSPHATASE"/>
    <property type="match status" value="1"/>
</dbReference>
<protein>
    <submittedName>
        <fullName evidence="1">10481_t:CDS:1</fullName>
    </submittedName>
</protein>
<dbReference type="Proteomes" id="UP000789706">
    <property type="component" value="Unassembled WGS sequence"/>
</dbReference>
<dbReference type="SUPFAM" id="SSF56784">
    <property type="entry name" value="HAD-like"/>
    <property type="match status" value="1"/>
</dbReference>
<dbReference type="InterPro" id="IPR023214">
    <property type="entry name" value="HAD_sf"/>
</dbReference>
<dbReference type="AlphaFoldDB" id="A0A9N8VQP8"/>